<evidence type="ECO:0000256" key="6">
    <source>
        <dbReference type="SAM" id="Phobius"/>
    </source>
</evidence>
<reference evidence="7 8" key="1">
    <citation type="submission" date="2020-08" db="EMBL/GenBank/DDBJ databases">
        <title>Genomic Encyclopedia of Type Strains, Phase IV (KMG-IV): sequencing the most valuable type-strain genomes for metagenomic binning, comparative biology and taxonomic classification.</title>
        <authorList>
            <person name="Goeker M."/>
        </authorList>
    </citation>
    <scope>NUCLEOTIDE SEQUENCE [LARGE SCALE GENOMIC DNA]</scope>
    <source>
        <strain evidence="7 8">DSM 21255</strain>
    </source>
</reference>
<evidence type="ECO:0000256" key="1">
    <source>
        <dbReference type="ARBA" id="ARBA00004651"/>
    </source>
</evidence>
<keyword evidence="2" id="KW-1003">Cell membrane</keyword>
<comment type="subcellular location">
    <subcellularLocation>
        <location evidence="1">Cell membrane</location>
        <topology evidence="1">Multi-pass membrane protein</topology>
    </subcellularLocation>
</comment>
<accession>A0A841R294</accession>
<protein>
    <submittedName>
        <fullName evidence="7">Holin-like protein</fullName>
    </submittedName>
</protein>
<dbReference type="GO" id="GO:0005886">
    <property type="term" value="C:plasma membrane"/>
    <property type="evidence" value="ECO:0007669"/>
    <property type="project" value="UniProtKB-SubCell"/>
</dbReference>
<dbReference type="PANTHER" id="PTHR33931:SF2">
    <property type="entry name" value="HOLIN-LIKE PROTEIN CIDA"/>
    <property type="match status" value="1"/>
</dbReference>
<organism evidence="7 8">
    <name type="scientific">Negativicoccus succinicivorans</name>
    <dbReference type="NCBI Taxonomy" id="620903"/>
    <lineage>
        <taxon>Bacteria</taxon>
        <taxon>Bacillati</taxon>
        <taxon>Bacillota</taxon>
        <taxon>Negativicutes</taxon>
        <taxon>Veillonellales</taxon>
        <taxon>Veillonellaceae</taxon>
        <taxon>Negativicoccus</taxon>
    </lineage>
</organism>
<sequence length="124" mass="13984">MWWFRAAWQIVLLSGIFYLSEQAVRAIGLPVPGALLGMALLFLALQYKIVRLEWVEDGADLLIRDLLLFFIPPAVGIMQYTNLFGVLGSKLIGAVAISILIVLWIISLCTVLVMRARRKGWKRL</sequence>
<name>A0A841R294_9FIRM</name>
<keyword evidence="4 6" id="KW-1133">Transmembrane helix</keyword>
<feature type="transmembrane region" description="Helical" evidence="6">
    <location>
        <begin position="32"/>
        <end position="50"/>
    </location>
</feature>
<evidence type="ECO:0000313" key="8">
    <source>
        <dbReference type="Proteomes" id="UP000591941"/>
    </source>
</evidence>
<dbReference type="Pfam" id="PF03788">
    <property type="entry name" value="LrgA"/>
    <property type="match status" value="1"/>
</dbReference>
<dbReference type="Proteomes" id="UP000591941">
    <property type="component" value="Unassembled WGS sequence"/>
</dbReference>
<gene>
    <name evidence="7" type="ORF">HNR45_000916</name>
</gene>
<feature type="transmembrane region" description="Helical" evidence="6">
    <location>
        <begin position="92"/>
        <end position="114"/>
    </location>
</feature>
<evidence type="ECO:0000256" key="5">
    <source>
        <dbReference type="ARBA" id="ARBA00023136"/>
    </source>
</evidence>
<keyword evidence="3 6" id="KW-0812">Transmembrane</keyword>
<dbReference type="AlphaFoldDB" id="A0A841R294"/>
<evidence type="ECO:0000256" key="4">
    <source>
        <dbReference type="ARBA" id="ARBA00022989"/>
    </source>
</evidence>
<comment type="caution">
    <text evidence="7">The sequence shown here is derived from an EMBL/GenBank/DDBJ whole genome shotgun (WGS) entry which is preliminary data.</text>
</comment>
<dbReference type="EMBL" id="JACHHI010000003">
    <property type="protein sequence ID" value="MBB6477883.1"/>
    <property type="molecule type" value="Genomic_DNA"/>
</dbReference>
<dbReference type="OrthoDB" id="3176438at2"/>
<evidence type="ECO:0000256" key="3">
    <source>
        <dbReference type="ARBA" id="ARBA00022692"/>
    </source>
</evidence>
<evidence type="ECO:0000313" key="7">
    <source>
        <dbReference type="EMBL" id="MBB6477883.1"/>
    </source>
</evidence>
<feature type="transmembrane region" description="Helical" evidence="6">
    <location>
        <begin position="62"/>
        <end position="80"/>
    </location>
</feature>
<dbReference type="RefSeq" id="WP_024048049.1">
    <property type="nucleotide sequence ID" value="NZ_CABWNB010000002.1"/>
</dbReference>
<evidence type="ECO:0000256" key="2">
    <source>
        <dbReference type="ARBA" id="ARBA00022475"/>
    </source>
</evidence>
<proteinExistence type="predicted"/>
<dbReference type="GeneID" id="93486197"/>
<keyword evidence="5 6" id="KW-0472">Membrane</keyword>
<keyword evidence="8" id="KW-1185">Reference proteome</keyword>
<dbReference type="InterPro" id="IPR005538">
    <property type="entry name" value="LrgA/CidA"/>
</dbReference>
<dbReference type="PANTHER" id="PTHR33931">
    <property type="entry name" value="HOLIN-LIKE PROTEIN CIDA-RELATED"/>
    <property type="match status" value="1"/>
</dbReference>